<reference evidence="2" key="1">
    <citation type="submission" date="2017-01" db="EMBL/GenBank/DDBJ databases">
        <title>Comparative genomics of anhydrobiosis in the tardigrade Hypsibius dujardini.</title>
        <authorList>
            <person name="Yoshida Y."/>
            <person name="Koutsovoulos G."/>
            <person name="Laetsch D."/>
            <person name="Stevens L."/>
            <person name="Kumar S."/>
            <person name="Horikawa D."/>
            <person name="Ishino K."/>
            <person name="Komine S."/>
            <person name="Tomita M."/>
            <person name="Blaxter M."/>
            <person name="Arakawa K."/>
        </authorList>
    </citation>
    <scope>NUCLEOTIDE SEQUENCE [LARGE SCALE GENOMIC DNA]</scope>
    <source>
        <strain evidence="2">Z151</strain>
    </source>
</reference>
<gene>
    <name evidence="1" type="ORF">BV898_15634</name>
</gene>
<dbReference type="InterPro" id="IPR027417">
    <property type="entry name" value="P-loop_NTPase"/>
</dbReference>
<comment type="caution">
    <text evidence="1">The sequence shown here is derived from an EMBL/GenBank/DDBJ whole genome shotgun (WGS) entry which is preliminary data.</text>
</comment>
<protein>
    <submittedName>
        <fullName evidence="1">Uncharacterized protein</fullName>
    </submittedName>
</protein>
<dbReference type="OrthoDB" id="272985at2759"/>
<proteinExistence type="predicted"/>
<keyword evidence="2" id="KW-1185">Reference proteome</keyword>
<dbReference type="SUPFAM" id="SSF52540">
    <property type="entry name" value="P-loop containing nucleoside triphosphate hydrolases"/>
    <property type="match status" value="1"/>
</dbReference>
<dbReference type="Proteomes" id="UP000192578">
    <property type="component" value="Unassembled WGS sequence"/>
</dbReference>
<sequence>MLLRNLPNGQANFGWVNGAICIVEELIDDCIIVYMQSHPKRRLPFKQLQHDLPNIRGPKSQRWQFTFDLAYGCTGHKAQGQSLTPCVYDGERQVFSGGGYTACSRATGFQQLYFLSIGKKEHYFLLPQLKQLLLWMDIHDIGRGWDEKRRRAALPFVPYPKPGFKKIGLQTARPTKNAGTASFIVPPEIDPEDEEDFVDEFNPELLIMESCSVAEDGDLLAVLAAIHLLPLPSSVDARSSVINEVEYMCTVSEESAAYFNIITQKQQIDKAALEAMVLWMQKCHLLLTTLGDGHCLFRALSYTLFGLHLPSAA</sequence>
<accession>A0A9X6NBI0</accession>
<evidence type="ECO:0000313" key="2">
    <source>
        <dbReference type="Proteomes" id="UP000192578"/>
    </source>
</evidence>
<dbReference type="EMBL" id="MTYJ01000215">
    <property type="protein sequence ID" value="OWA51137.1"/>
    <property type="molecule type" value="Genomic_DNA"/>
</dbReference>
<evidence type="ECO:0000313" key="1">
    <source>
        <dbReference type="EMBL" id="OWA51137.1"/>
    </source>
</evidence>
<organism evidence="1 2">
    <name type="scientific">Hypsibius exemplaris</name>
    <name type="common">Freshwater tardigrade</name>
    <dbReference type="NCBI Taxonomy" id="2072580"/>
    <lineage>
        <taxon>Eukaryota</taxon>
        <taxon>Metazoa</taxon>
        <taxon>Ecdysozoa</taxon>
        <taxon>Tardigrada</taxon>
        <taxon>Eutardigrada</taxon>
        <taxon>Parachela</taxon>
        <taxon>Hypsibioidea</taxon>
        <taxon>Hypsibiidae</taxon>
        <taxon>Hypsibius</taxon>
    </lineage>
</organism>
<name>A0A9X6NBI0_HYPEX</name>
<dbReference type="AlphaFoldDB" id="A0A9X6NBI0"/>